<dbReference type="Gene3D" id="1.10.601.10">
    <property type="entry name" value="RNA Polymerase Primary Sigma Factor"/>
    <property type="match status" value="2"/>
</dbReference>
<dbReference type="NCBIfam" id="TIGR02393">
    <property type="entry name" value="RpoD_Cterm"/>
    <property type="match status" value="1"/>
</dbReference>
<dbReference type="CDD" id="cd06171">
    <property type="entry name" value="Sigma70_r4"/>
    <property type="match status" value="1"/>
</dbReference>
<dbReference type="PANTHER" id="PTHR30603">
    <property type="entry name" value="RNA POLYMERASE SIGMA FACTOR RPO"/>
    <property type="match status" value="1"/>
</dbReference>
<dbReference type="InterPro" id="IPR009042">
    <property type="entry name" value="RNA_pol_sigma70_r1_2"/>
</dbReference>
<accession>A0A4R2U2M7</accession>
<dbReference type="FunFam" id="1.10.10.10:FF:000004">
    <property type="entry name" value="RNA polymerase sigma factor SigA"/>
    <property type="match status" value="1"/>
</dbReference>
<dbReference type="InterPro" id="IPR036388">
    <property type="entry name" value="WH-like_DNA-bd_sf"/>
</dbReference>
<reference evidence="9 10" key="1">
    <citation type="submission" date="2019-03" db="EMBL/GenBank/DDBJ databases">
        <title>Genomic Encyclopedia of Type Strains, Phase IV (KMG-IV): sequencing the most valuable type-strain genomes for metagenomic binning, comparative biology and taxonomic classification.</title>
        <authorList>
            <person name="Goeker M."/>
        </authorList>
    </citation>
    <scope>NUCLEOTIDE SEQUENCE [LARGE SCALE GENOMIC DNA]</scope>
    <source>
        <strain evidence="9 10">DSM 100013</strain>
    </source>
</reference>
<keyword evidence="10" id="KW-1185">Reference proteome</keyword>
<dbReference type="EMBL" id="SLYC01000001">
    <property type="protein sequence ID" value="TCQ08065.1"/>
    <property type="molecule type" value="Genomic_DNA"/>
</dbReference>
<dbReference type="HAMAP" id="MF_00963">
    <property type="entry name" value="Sigma70_RpoD_SigA"/>
    <property type="match status" value="1"/>
</dbReference>
<dbReference type="InterPro" id="IPR028630">
    <property type="entry name" value="Sigma70_RpoD"/>
</dbReference>
<dbReference type="FunFam" id="1.10.10.10:FF:000002">
    <property type="entry name" value="RNA polymerase sigma factor SigA"/>
    <property type="match status" value="1"/>
</dbReference>
<comment type="subcellular location">
    <subcellularLocation>
        <location evidence="6">Cytoplasm</location>
    </subcellularLocation>
</comment>
<dbReference type="PRINTS" id="PR00046">
    <property type="entry name" value="SIGMA70FCT"/>
</dbReference>
<dbReference type="Gene3D" id="1.10.10.10">
    <property type="entry name" value="Winged helix-like DNA-binding domain superfamily/Winged helix DNA-binding domain"/>
    <property type="match status" value="2"/>
</dbReference>
<dbReference type="InterPro" id="IPR013325">
    <property type="entry name" value="RNA_pol_sigma_r2"/>
</dbReference>
<comment type="caution">
    <text evidence="9">The sequence shown here is derived from an EMBL/GenBank/DDBJ whole genome shotgun (WGS) entry which is preliminary data.</text>
</comment>
<dbReference type="PROSITE" id="PS00716">
    <property type="entry name" value="SIGMA70_2"/>
    <property type="match status" value="1"/>
</dbReference>
<sequence>MSDTKDINKESMDKLIEKGKKRGMITYTEIMNTFDNVDIDKDQIDELYEHLATMGIDVVGEKEELDLDSDIDLEVDLEVDLEEDIPDENIEEDLSFLKGINIDDPVRMYLKEIGKVPLLTGEEEIALAQRMEDGDEDAKKKLVEANLRLVVSIAKRYVGRGMLFLDLIQEGNLGLIKAVEKFDYRKGYKFSTYATWWIRQAITRAIADQARTIRIPVHMVETINKLIRVSRQLLQELGREPKPEEIATEMDISEDKVREILKIAQEPVSLETPIGEEEDSHLGDFIPDEDAPAPAEAAAFSLLKEQLVDVLDTLTPREQKVLRLRFGLDDGRARTLEEVGKKFEVTRERIRQIEAKALRKLRHPSRSKKLKDYLE</sequence>
<dbReference type="SUPFAM" id="SSF88946">
    <property type="entry name" value="Sigma2 domain of RNA polymerase sigma factors"/>
    <property type="match status" value="1"/>
</dbReference>
<dbReference type="Pfam" id="PF00140">
    <property type="entry name" value="Sigma70_r1_2"/>
    <property type="match status" value="1"/>
</dbReference>
<feature type="short sequence motif" description="Interaction with polymerase core subunit RpoC" evidence="6">
    <location>
        <begin position="166"/>
        <end position="169"/>
    </location>
</feature>
<dbReference type="InterPro" id="IPR013324">
    <property type="entry name" value="RNA_pol_sigma_r3/r4-like"/>
</dbReference>
<proteinExistence type="inferred from homology"/>
<dbReference type="NCBIfam" id="NF006666">
    <property type="entry name" value="PRK09210.1"/>
    <property type="match status" value="1"/>
</dbReference>
<dbReference type="InterPro" id="IPR000943">
    <property type="entry name" value="RNA_pol_sigma70"/>
</dbReference>
<dbReference type="InterPro" id="IPR014284">
    <property type="entry name" value="RNA_pol_sigma-70_dom"/>
</dbReference>
<dbReference type="InterPro" id="IPR007627">
    <property type="entry name" value="RNA_pol_sigma70_r2"/>
</dbReference>
<keyword evidence="3 6" id="KW-0731">Sigma factor</keyword>
<dbReference type="Gene3D" id="1.10.220.120">
    <property type="entry name" value="Sigma-70 factor, region 1.1"/>
    <property type="match status" value="1"/>
</dbReference>
<comment type="function">
    <text evidence="6">Sigma factors are initiation factors that promote the attachment of RNA polymerase to specific initiation sites and are then released. This sigma factor is the primary sigma factor during exponential growth.</text>
</comment>
<dbReference type="FunFam" id="1.10.601.10:FF:000001">
    <property type="entry name" value="RNA polymerase sigma factor SigA"/>
    <property type="match status" value="1"/>
</dbReference>
<feature type="domain" description="RNA polymerase sigma-70" evidence="7">
    <location>
        <begin position="166"/>
        <end position="179"/>
    </location>
</feature>
<evidence type="ECO:0000259" key="8">
    <source>
        <dbReference type="PROSITE" id="PS00716"/>
    </source>
</evidence>
<keyword evidence="4 6" id="KW-0238">DNA-binding</keyword>
<evidence type="ECO:0000256" key="5">
    <source>
        <dbReference type="ARBA" id="ARBA00023163"/>
    </source>
</evidence>
<dbReference type="GO" id="GO:0006352">
    <property type="term" value="P:DNA-templated transcription initiation"/>
    <property type="evidence" value="ECO:0007669"/>
    <property type="project" value="UniProtKB-UniRule"/>
</dbReference>
<dbReference type="Proteomes" id="UP000295504">
    <property type="component" value="Unassembled WGS sequence"/>
</dbReference>
<feature type="domain" description="RNA polymerase sigma-70" evidence="8">
    <location>
        <begin position="335"/>
        <end position="361"/>
    </location>
</feature>
<dbReference type="GO" id="GO:0016987">
    <property type="term" value="F:sigma factor activity"/>
    <property type="evidence" value="ECO:0007669"/>
    <property type="project" value="UniProtKB-UniRule"/>
</dbReference>
<name>A0A4R2U2M7_9FIRM</name>
<evidence type="ECO:0000313" key="10">
    <source>
        <dbReference type="Proteomes" id="UP000295504"/>
    </source>
</evidence>
<dbReference type="Pfam" id="PF04542">
    <property type="entry name" value="Sigma70_r2"/>
    <property type="match status" value="1"/>
</dbReference>
<evidence type="ECO:0000256" key="6">
    <source>
        <dbReference type="HAMAP-Rule" id="MF_00963"/>
    </source>
</evidence>
<dbReference type="InterPro" id="IPR007127">
    <property type="entry name" value="RNA_pol_sigma_70_r1_1"/>
</dbReference>
<dbReference type="InterPro" id="IPR042189">
    <property type="entry name" value="RNA_pol_sigma_70_r1_1_sf"/>
</dbReference>
<evidence type="ECO:0000256" key="3">
    <source>
        <dbReference type="ARBA" id="ARBA00023082"/>
    </source>
</evidence>
<keyword evidence="2 6" id="KW-0805">Transcription regulation</keyword>
<feature type="region of interest" description="Sigma-70 factor domain-4" evidence="6">
    <location>
        <begin position="310"/>
        <end position="363"/>
    </location>
</feature>
<dbReference type="InterPro" id="IPR007630">
    <property type="entry name" value="RNA_pol_sigma70_r4"/>
</dbReference>
<dbReference type="InterPro" id="IPR007624">
    <property type="entry name" value="RNA_pol_sigma70_r3"/>
</dbReference>
<dbReference type="NCBIfam" id="TIGR02937">
    <property type="entry name" value="sigma70-ECF"/>
    <property type="match status" value="1"/>
</dbReference>
<evidence type="ECO:0000313" key="9">
    <source>
        <dbReference type="EMBL" id="TCQ08065.1"/>
    </source>
</evidence>
<feature type="DNA-binding region" description="H-T-H motif" evidence="6">
    <location>
        <begin position="336"/>
        <end position="355"/>
    </location>
</feature>
<feature type="region of interest" description="Sigma-70 factor domain-2" evidence="6">
    <location>
        <begin position="142"/>
        <end position="212"/>
    </location>
</feature>
<dbReference type="Pfam" id="PF04539">
    <property type="entry name" value="Sigma70_r3"/>
    <property type="match status" value="1"/>
</dbReference>
<feature type="region of interest" description="Sigma-70 factor domain-3" evidence="6">
    <location>
        <begin position="221"/>
        <end position="297"/>
    </location>
</feature>
<dbReference type="InterPro" id="IPR050239">
    <property type="entry name" value="Sigma-70_RNA_pol_init_factors"/>
</dbReference>
<dbReference type="Pfam" id="PF04545">
    <property type="entry name" value="Sigma70_r4"/>
    <property type="match status" value="1"/>
</dbReference>
<evidence type="ECO:0000259" key="7">
    <source>
        <dbReference type="PROSITE" id="PS00715"/>
    </source>
</evidence>
<dbReference type="InterPro" id="IPR012760">
    <property type="entry name" value="RNA_pol_sigma_RpoD_C"/>
</dbReference>
<protein>
    <recommendedName>
        <fullName evidence="6">RNA polymerase sigma factor SigA</fullName>
    </recommendedName>
</protein>
<comment type="subunit">
    <text evidence="6">Interacts transiently with the RNA polymerase catalytic core.</text>
</comment>
<dbReference type="GO" id="GO:0003677">
    <property type="term" value="F:DNA binding"/>
    <property type="evidence" value="ECO:0007669"/>
    <property type="project" value="UniProtKB-UniRule"/>
</dbReference>
<keyword evidence="5 6" id="KW-0804">Transcription</keyword>
<dbReference type="PANTHER" id="PTHR30603:SF60">
    <property type="entry name" value="RNA POLYMERASE SIGMA FACTOR RPOD"/>
    <property type="match status" value="1"/>
</dbReference>
<comment type="similarity">
    <text evidence="6">Belongs to the sigma-70 factor family. RpoD/SigA subfamily.</text>
</comment>
<dbReference type="AlphaFoldDB" id="A0A4R2U2M7"/>
<evidence type="ECO:0000256" key="4">
    <source>
        <dbReference type="ARBA" id="ARBA00023125"/>
    </source>
</evidence>
<dbReference type="SUPFAM" id="SSF88659">
    <property type="entry name" value="Sigma3 and sigma4 domains of RNA polymerase sigma factors"/>
    <property type="match status" value="2"/>
</dbReference>
<organism evidence="9 10">
    <name type="scientific">Serpentinicella alkaliphila</name>
    <dbReference type="NCBI Taxonomy" id="1734049"/>
    <lineage>
        <taxon>Bacteria</taxon>
        <taxon>Bacillati</taxon>
        <taxon>Bacillota</taxon>
        <taxon>Clostridia</taxon>
        <taxon>Peptostreptococcales</taxon>
        <taxon>Natronincolaceae</taxon>
        <taxon>Serpentinicella</taxon>
    </lineage>
</organism>
<evidence type="ECO:0000256" key="2">
    <source>
        <dbReference type="ARBA" id="ARBA00023015"/>
    </source>
</evidence>
<dbReference type="PROSITE" id="PS00715">
    <property type="entry name" value="SIGMA70_1"/>
    <property type="match status" value="1"/>
</dbReference>
<gene>
    <name evidence="6" type="primary">sigA</name>
    <name evidence="9" type="ORF">EDD79_1001152</name>
</gene>
<dbReference type="GO" id="GO:0005737">
    <property type="term" value="C:cytoplasm"/>
    <property type="evidence" value="ECO:0007669"/>
    <property type="project" value="UniProtKB-SubCell"/>
</dbReference>
<dbReference type="Pfam" id="PF03979">
    <property type="entry name" value="Sigma70_r1_1"/>
    <property type="match status" value="1"/>
</dbReference>
<keyword evidence="1 6" id="KW-0963">Cytoplasm</keyword>
<evidence type="ECO:0000256" key="1">
    <source>
        <dbReference type="ARBA" id="ARBA00022490"/>
    </source>
</evidence>